<name>A0A9P4XVM7_CRYP1</name>
<evidence type="ECO:0000313" key="3">
    <source>
        <dbReference type="Proteomes" id="UP000803844"/>
    </source>
</evidence>
<protein>
    <submittedName>
        <fullName evidence="2">Family 79 glycoside hydrolase</fullName>
    </submittedName>
</protein>
<accession>A0A9P4XVM7</accession>
<dbReference type="Pfam" id="PF16862">
    <property type="entry name" value="Glyco_hydro_79C"/>
    <property type="match status" value="1"/>
</dbReference>
<dbReference type="EMBL" id="MU032350">
    <property type="protein sequence ID" value="KAF3762129.1"/>
    <property type="molecule type" value="Genomic_DNA"/>
</dbReference>
<keyword evidence="2" id="KW-0378">Hydrolase</keyword>
<dbReference type="InterPro" id="IPR052974">
    <property type="entry name" value="GH79_Enzymes"/>
</dbReference>
<dbReference type="GO" id="GO:0016787">
    <property type="term" value="F:hydrolase activity"/>
    <property type="evidence" value="ECO:0007669"/>
    <property type="project" value="UniProtKB-KW"/>
</dbReference>
<comment type="caution">
    <text evidence="2">The sequence shown here is derived from an EMBL/GenBank/DDBJ whole genome shotgun (WGS) entry which is preliminary data.</text>
</comment>
<dbReference type="SUPFAM" id="SSF51445">
    <property type="entry name" value="(Trans)glycosidases"/>
    <property type="match status" value="1"/>
</dbReference>
<organism evidence="2 3">
    <name type="scientific">Cryphonectria parasitica (strain ATCC 38755 / EP155)</name>
    <dbReference type="NCBI Taxonomy" id="660469"/>
    <lineage>
        <taxon>Eukaryota</taxon>
        <taxon>Fungi</taxon>
        <taxon>Dikarya</taxon>
        <taxon>Ascomycota</taxon>
        <taxon>Pezizomycotina</taxon>
        <taxon>Sordariomycetes</taxon>
        <taxon>Sordariomycetidae</taxon>
        <taxon>Diaporthales</taxon>
        <taxon>Cryphonectriaceae</taxon>
        <taxon>Cryphonectria-Endothia species complex</taxon>
        <taxon>Cryphonectria</taxon>
    </lineage>
</organism>
<dbReference type="PANTHER" id="PTHR36183:SF2">
    <property type="entry name" value="BETA-GLUCURONIDASE C-TERMINAL DOMAIN-CONTAINING PROTEIN"/>
    <property type="match status" value="1"/>
</dbReference>
<feature type="domain" description="Beta-glucuronidase C-terminal" evidence="1">
    <location>
        <begin position="398"/>
        <end position="495"/>
    </location>
</feature>
<dbReference type="InterPro" id="IPR031728">
    <property type="entry name" value="GlcAase_C"/>
</dbReference>
<dbReference type="InterPro" id="IPR017853">
    <property type="entry name" value="GH"/>
</dbReference>
<dbReference type="GeneID" id="63841421"/>
<keyword evidence="3" id="KW-1185">Reference proteome</keyword>
<sequence length="498" mass="53759">MAQVLSKSNESARALDVPSTVPAGHQTVAANYVGYSVEFAFMADYAGNDSYPNEFSIRLVENLYNITGEYPMFRAGGSSQNRVTYNASQEVGVINTFDSPTDQQPSAVSIGPAWVQSFQQLPEGTKYIYGTSFYDQDDPLCGGCDGLNETVTEAKLVYDGIGEALYGYEIGNEVDGWPGGSRRPINWTINVYVAQWAQYAEAVLEAIGIDEPLLQGCAFEAPRHLGYNETPFWNVENAVAFGMNKTLAVTVADHDYMGAACDTTSYPTIEGNLLNHTHVTSILYYHDYLGNATAGSGIPYVLGETNSISCQGQPGISDVFAAALWSVDYVMYLASLKVERVYFHSGTSFFYSAWQPIEWNGTAAHVNPLYYGNLFTSTVLAGGNKQVAVLANETSFTAYAVYDANSTALQSVVIANLDIFNSTMPAEDRSYITVQLPTEFEGGAVRRLTNPGVDTAENITFAGQWIGDDGSVLGSEVVEPLENSTVSVGAGEAVLVSV</sequence>
<dbReference type="Gene3D" id="2.60.40.1180">
    <property type="entry name" value="Golgi alpha-mannosidase II"/>
    <property type="match status" value="1"/>
</dbReference>
<evidence type="ECO:0000259" key="1">
    <source>
        <dbReference type="Pfam" id="PF16862"/>
    </source>
</evidence>
<dbReference type="OrthoDB" id="2831684at2759"/>
<dbReference type="InterPro" id="IPR013780">
    <property type="entry name" value="Glyco_hydro_b"/>
</dbReference>
<reference evidence="2" key="1">
    <citation type="journal article" date="2020" name="Phytopathology">
        <title>Genome sequence of the chestnut blight fungus Cryphonectria parasitica EP155: A fundamental resource for an archetypical invasive plant pathogen.</title>
        <authorList>
            <person name="Crouch J.A."/>
            <person name="Dawe A."/>
            <person name="Aerts A."/>
            <person name="Barry K."/>
            <person name="Churchill A.C.L."/>
            <person name="Grimwood J."/>
            <person name="Hillman B."/>
            <person name="Milgroom M.G."/>
            <person name="Pangilinan J."/>
            <person name="Smith M."/>
            <person name="Salamov A."/>
            <person name="Schmutz J."/>
            <person name="Yadav J."/>
            <person name="Grigoriev I.V."/>
            <person name="Nuss D."/>
        </authorList>
    </citation>
    <scope>NUCLEOTIDE SEQUENCE</scope>
    <source>
        <strain evidence="2">EP155</strain>
    </source>
</reference>
<dbReference type="Gene3D" id="3.20.20.80">
    <property type="entry name" value="Glycosidases"/>
    <property type="match status" value="1"/>
</dbReference>
<dbReference type="AlphaFoldDB" id="A0A9P4XVM7"/>
<proteinExistence type="predicted"/>
<dbReference type="PANTHER" id="PTHR36183">
    <property type="entry name" value="BETA-GLUCURONIDASE"/>
    <property type="match status" value="1"/>
</dbReference>
<gene>
    <name evidence="2" type="ORF">M406DRAFT_46095</name>
</gene>
<dbReference type="RefSeq" id="XP_040773108.1">
    <property type="nucleotide sequence ID" value="XM_040924292.1"/>
</dbReference>
<evidence type="ECO:0000313" key="2">
    <source>
        <dbReference type="EMBL" id="KAF3762129.1"/>
    </source>
</evidence>
<dbReference type="Proteomes" id="UP000803844">
    <property type="component" value="Unassembled WGS sequence"/>
</dbReference>